<evidence type="ECO:0000256" key="7">
    <source>
        <dbReference type="ARBA" id="ARBA00022807"/>
    </source>
</evidence>
<dbReference type="Gene3D" id="3.40.50.1460">
    <property type="match status" value="1"/>
</dbReference>
<evidence type="ECO:0000313" key="12">
    <source>
        <dbReference type="Proteomes" id="UP000887568"/>
    </source>
</evidence>
<dbReference type="CDD" id="cd21115">
    <property type="entry name" value="legumain_C"/>
    <property type="match status" value="1"/>
</dbReference>
<dbReference type="InterPro" id="IPR046427">
    <property type="entry name" value="Legumain_prodom_sf"/>
</dbReference>
<sequence length="438" mass="49059">MMMKLFVALLLVPLVAAFPSEDFFPNPQAEPTPGKHWGLLVAGSNTWDNYRHQADICHAYQILHKNGIPDENIVVMMYDDIAYNSMNPTKGIIINRPNGPDVYHGVLKDYTKTEVNPKNFLHILSGNKTAMKGIGSGKVIASGPDDHVFVYFADHGATNLIAFQDDYLYAKQLIATLKKMHTENKYQKLVFYLEACESGSMFLKLPKDINIYATTASGPDTSSYACYFDGKLGTYLGDVYSVKWMEDSDKEDLTKETLEAQFKIVKRETNTSVVHQYGDLKLDQETLINYQGNGGQGSVPGKPFPPSPLNAINSRDVPLDLLFRRYECETDPVQKRKLMTEVANMADKQSVVHEILYNLAYQMTDGDATMTDMVLNTRGRGVVNWDCFTASLQTFSDECFSMTELPYAYGQMHVLANLCDLTNCKTTEITLALKVACP</sequence>
<feature type="active site" evidence="8">
    <location>
        <position position="155"/>
    </location>
</feature>
<keyword evidence="5 9" id="KW-0732">Signal</keyword>
<reference evidence="11" key="1">
    <citation type="submission" date="2022-11" db="UniProtKB">
        <authorList>
            <consortium name="EnsemblMetazoa"/>
        </authorList>
    </citation>
    <scope>IDENTIFICATION</scope>
</reference>
<dbReference type="AlphaFoldDB" id="A0A914BDI4"/>
<evidence type="ECO:0000259" key="10">
    <source>
        <dbReference type="Pfam" id="PF20985"/>
    </source>
</evidence>
<dbReference type="InterPro" id="IPR001096">
    <property type="entry name" value="Peptidase_C13"/>
</dbReference>
<dbReference type="PIRSF" id="PIRSF019663">
    <property type="entry name" value="Legumain"/>
    <property type="match status" value="1"/>
</dbReference>
<evidence type="ECO:0000256" key="4">
    <source>
        <dbReference type="ARBA" id="ARBA00022670"/>
    </source>
</evidence>
<keyword evidence="7" id="KW-0788">Thiol protease</keyword>
<evidence type="ECO:0000256" key="6">
    <source>
        <dbReference type="ARBA" id="ARBA00022801"/>
    </source>
</evidence>
<dbReference type="Gene3D" id="1.10.132.130">
    <property type="match status" value="1"/>
</dbReference>
<feature type="active site" description="Nucleophile" evidence="8">
    <location>
        <position position="196"/>
    </location>
</feature>
<keyword evidence="12" id="KW-1185">Reference proteome</keyword>
<evidence type="ECO:0000256" key="2">
    <source>
        <dbReference type="ARBA" id="ARBA00009941"/>
    </source>
</evidence>
<dbReference type="PRINTS" id="PR00776">
    <property type="entry name" value="HEMOGLOBNASE"/>
</dbReference>
<dbReference type="GeneID" id="119742147"/>
<organism evidence="11 12">
    <name type="scientific">Patiria miniata</name>
    <name type="common">Bat star</name>
    <name type="synonym">Asterina miniata</name>
    <dbReference type="NCBI Taxonomy" id="46514"/>
    <lineage>
        <taxon>Eukaryota</taxon>
        <taxon>Metazoa</taxon>
        <taxon>Echinodermata</taxon>
        <taxon>Eleutherozoa</taxon>
        <taxon>Asterozoa</taxon>
        <taxon>Asteroidea</taxon>
        <taxon>Valvatacea</taxon>
        <taxon>Valvatida</taxon>
        <taxon>Asterinidae</taxon>
        <taxon>Patiria</taxon>
    </lineage>
</organism>
<comment type="similarity">
    <text evidence="2">Belongs to the peptidase C13 family.</text>
</comment>
<evidence type="ECO:0000313" key="11">
    <source>
        <dbReference type="EnsemblMetazoa" id="XP_038074119.1"/>
    </source>
</evidence>
<dbReference type="FunFam" id="3.40.50.1460:FF:000006">
    <property type="entry name" value="Legumain"/>
    <property type="match status" value="1"/>
</dbReference>
<keyword evidence="6" id="KW-0378">Hydrolase</keyword>
<dbReference type="Proteomes" id="UP000887568">
    <property type="component" value="Unplaced"/>
</dbReference>
<evidence type="ECO:0000256" key="8">
    <source>
        <dbReference type="PIRSR" id="PIRSR019663-1"/>
    </source>
</evidence>
<dbReference type="GO" id="GO:0051603">
    <property type="term" value="P:proteolysis involved in protein catabolic process"/>
    <property type="evidence" value="ECO:0007669"/>
    <property type="project" value="TreeGrafter"/>
</dbReference>
<dbReference type="InterPro" id="IPR048501">
    <property type="entry name" value="Legum_prodom"/>
</dbReference>
<name>A0A914BDI4_PATMI</name>
<dbReference type="Pfam" id="PF01650">
    <property type="entry name" value="Peptidase_C13"/>
    <property type="match status" value="1"/>
</dbReference>
<feature type="chain" id="PRO_5037656527" description="legumain" evidence="9">
    <location>
        <begin position="18"/>
        <end position="438"/>
    </location>
</feature>
<dbReference type="PANTHER" id="PTHR12000">
    <property type="entry name" value="HEMOGLOBINASE FAMILY MEMBER"/>
    <property type="match status" value="1"/>
</dbReference>
<protein>
    <recommendedName>
        <fullName evidence="3">legumain</fullName>
        <ecNumber evidence="3">3.4.22.34</ecNumber>
    </recommendedName>
</protein>
<dbReference type="GO" id="GO:0004197">
    <property type="term" value="F:cysteine-type endopeptidase activity"/>
    <property type="evidence" value="ECO:0007669"/>
    <property type="project" value="UniProtKB-EC"/>
</dbReference>
<evidence type="ECO:0000256" key="9">
    <source>
        <dbReference type="SAM" id="SignalP"/>
    </source>
</evidence>
<dbReference type="PANTHER" id="PTHR12000:SF42">
    <property type="entry name" value="LEGUMAIN"/>
    <property type="match status" value="1"/>
</dbReference>
<evidence type="ECO:0000256" key="5">
    <source>
        <dbReference type="ARBA" id="ARBA00022729"/>
    </source>
</evidence>
<dbReference type="OrthoDB" id="192611at2759"/>
<dbReference type="GO" id="GO:0005773">
    <property type="term" value="C:vacuole"/>
    <property type="evidence" value="ECO:0007669"/>
    <property type="project" value="GOC"/>
</dbReference>
<comment type="catalytic activity">
    <reaction evidence="1">
        <text>Hydrolysis of proteins and small molecule substrates at -Asn-|-Xaa- bonds.</text>
        <dbReference type="EC" id="3.4.22.34"/>
    </reaction>
</comment>
<keyword evidence="4" id="KW-0645">Protease</keyword>
<evidence type="ECO:0000256" key="1">
    <source>
        <dbReference type="ARBA" id="ARBA00000810"/>
    </source>
</evidence>
<dbReference type="Pfam" id="PF20985">
    <property type="entry name" value="Legum_prodom"/>
    <property type="match status" value="1"/>
</dbReference>
<feature type="signal peptide" evidence="9">
    <location>
        <begin position="1"/>
        <end position="17"/>
    </location>
</feature>
<dbReference type="EC" id="3.4.22.34" evidence="3"/>
<evidence type="ECO:0000256" key="3">
    <source>
        <dbReference type="ARBA" id="ARBA00012628"/>
    </source>
</evidence>
<dbReference type="GO" id="GO:0006624">
    <property type="term" value="P:vacuolar protein processing"/>
    <property type="evidence" value="ECO:0007669"/>
    <property type="project" value="TreeGrafter"/>
</dbReference>
<dbReference type="EnsemblMetazoa" id="XM_038218191.1">
    <property type="protein sequence ID" value="XP_038074119.1"/>
    <property type="gene ID" value="LOC119742147"/>
</dbReference>
<feature type="domain" description="Legumain prodomain" evidence="10">
    <location>
        <begin position="364"/>
        <end position="437"/>
    </location>
</feature>
<dbReference type="RefSeq" id="XP_038074119.1">
    <property type="nucleotide sequence ID" value="XM_038218191.1"/>
</dbReference>
<proteinExistence type="inferred from homology"/>
<dbReference type="OMA" id="ALPDICM"/>
<accession>A0A914BDI4</accession>